<keyword evidence="4" id="KW-1185">Reference proteome</keyword>
<evidence type="ECO:0000259" key="2">
    <source>
        <dbReference type="Pfam" id="PF01370"/>
    </source>
</evidence>
<dbReference type="OrthoDB" id="9776016at2"/>
<dbReference type="AlphaFoldDB" id="A0A2M9BWH2"/>
<dbReference type="RefSeq" id="WP_100344874.1">
    <property type="nucleotide sequence ID" value="NZ_PGFB01000003.1"/>
</dbReference>
<evidence type="ECO:0000313" key="3">
    <source>
        <dbReference type="EMBL" id="PJJ62298.1"/>
    </source>
</evidence>
<dbReference type="InterPro" id="IPR001509">
    <property type="entry name" value="Epimerase_deHydtase"/>
</dbReference>
<sequence length="329" mass="35998">MSSLSLLLIGGTGVISSACARRAVDAGHEVHLLTRGESSLRPAPEGALLHTADVRDRRAVESALDGLSFDAVVNFVAFEPAHVQADIELFAGRTGQYVFISSTSAYQKPAAVLPITESTPLRNPYLSYSRAKIECEDVLVQAYRRSGFPVTIVRPSFTYDHTIFPIDGGWTVVDRMRRGLEVILPGDGSSLCSLTHASDFAETFVELLGDPRTIGDSYHITTDERLTWRQAFEAIAAAAGVEPRFVSVPSEAIAAADPEWGAVLLGDKTHSAFFDNSKVRGIVPGHHARIPYWKGARETVAWYDANPQERRIDDARSAVMDELAERFRP</sequence>
<comment type="similarity">
    <text evidence="1">Belongs to the NAD(P)-dependent epimerase/dehydratase family.</text>
</comment>
<name>A0A2M9BWH2_9MICO</name>
<evidence type="ECO:0000256" key="1">
    <source>
        <dbReference type="ARBA" id="ARBA00007637"/>
    </source>
</evidence>
<dbReference type="Pfam" id="PF01370">
    <property type="entry name" value="Epimerase"/>
    <property type="match status" value="1"/>
</dbReference>
<dbReference type="Proteomes" id="UP000230161">
    <property type="component" value="Unassembled WGS sequence"/>
</dbReference>
<reference evidence="3 4" key="1">
    <citation type="submission" date="2017-11" db="EMBL/GenBank/DDBJ databases">
        <title>Genomic Encyclopedia of Archaeal and Bacterial Type Strains, Phase II (KMG-II): From Individual Species to Whole Genera.</title>
        <authorList>
            <person name="Goeker M."/>
        </authorList>
    </citation>
    <scope>NUCLEOTIDE SEQUENCE [LARGE SCALE GENOMIC DNA]</scope>
    <source>
        <strain evidence="3 4">DSM 25625</strain>
    </source>
</reference>
<evidence type="ECO:0000313" key="4">
    <source>
        <dbReference type="Proteomes" id="UP000230161"/>
    </source>
</evidence>
<organism evidence="3 4">
    <name type="scientific">Compostimonas suwonensis</name>
    <dbReference type="NCBI Taxonomy" id="1048394"/>
    <lineage>
        <taxon>Bacteria</taxon>
        <taxon>Bacillati</taxon>
        <taxon>Actinomycetota</taxon>
        <taxon>Actinomycetes</taxon>
        <taxon>Micrococcales</taxon>
        <taxon>Microbacteriaceae</taxon>
        <taxon>Compostimonas</taxon>
    </lineage>
</organism>
<dbReference type="Gene3D" id="3.40.50.720">
    <property type="entry name" value="NAD(P)-binding Rossmann-like Domain"/>
    <property type="match status" value="1"/>
</dbReference>
<dbReference type="SUPFAM" id="SSF51735">
    <property type="entry name" value="NAD(P)-binding Rossmann-fold domains"/>
    <property type="match status" value="1"/>
</dbReference>
<feature type="domain" description="NAD-dependent epimerase/dehydratase" evidence="2">
    <location>
        <begin position="7"/>
        <end position="217"/>
    </location>
</feature>
<dbReference type="InterPro" id="IPR036291">
    <property type="entry name" value="NAD(P)-bd_dom_sf"/>
</dbReference>
<comment type="caution">
    <text evidence="3">The sequence shown here is derived from an EMBL/GenBank/DDBJ whole genome shotgun (WGS) entry which is preliminary data.</text>
</comment>
<accession>A0A2M9BWH2</accession>
<protein>
    <submittedName>
        <fullName evidence="3">Nucleoside-diphosphate-sugar epimerase</fullName>
    </submittedName>
</protein>
<dbReference type="EMBL" id="PGFB01000003">
    <property type="protein sequence ID" value="PJJ62298.1"/>
    <property type="molecule type" value="Genomic_DNA"/>
</dbReference>
<dbReference type="PANTHER" id="PTHR43000">
    <property type="entry name" value="DTDP-D-GLUCOSE 4,6-DEHYDRATASE-RELATED"/>
    <property type="match status" value="1"/>
</dbReference>
<proteinExistence type="inferred from homology"/>
<gene>
    <name evidence="3" type="ORF">CLV54_2095</name>
</gene>